<reference evidence="3 4" key="1">
    <citation type="submission" date="2017-06" db="EMBL/GenBank/DDBJ databases">
        <authorList>
            <consortium name="Pathogen Informatics"/>
        </authorList>
    </citation>
    <scope>NUCLEOTIDE SEQUENCE [LARGE SCALE GENOMIC DNA]</scope>
    <source>
        <strain evidence="3 4">NCTC13490</strain>
    </source>
</reference>
<dbReference type="SUPFAM" id="SSF55961">
    <property type="entry name" value="Bet v1-like"/>
    <property type="match status" value="1"/>
</dbReference>
<protein>
    <submittedName>
        <fullName evidence="3">Activator of Hsp90 ATPase homolog 1-like protein</fullName>
    </submittedName>
</protein>
<evidence type="ECO:0000256" key="1">
    <source>
        <dbReference type="ARBA" id="ARBA00006817"/>
    </source>
</evidence>
<dbReference type="InterPro" id="IPR013538">
    <property type="entry name" value="ASHA1/2-like_C"/>
</dbReference>
<dbReference type="Pfam" id="PF08327">
    <property type="entry name" value="AHSA1"/>
    <property type="match status" value="1"/>
</dbReference>
<organism evidence="3 4">
    <name type="scientific">Chryseobacterium taklimakanense</name>
    <dbReference type="NCBI Taxonomy" id="536441"/>
    <lineage>
        <taxon>Bacteria</taxon>
        <taxon>Pseudomonadati</taxon>
        <taxon>Bacteroidota</taxon>
        <taxon>Flavobacteriia</taxon>
        <taxon>Flavobacteriales</taxon>
        <taxon>Weeksellaceae</taxon>
        <taxon>Chryseobacterium group</taxon>
        <taxon>Chryseobacterium</taxon>
    </lineage>
</organism>
<dbReference type="Gene3D" id="3.30.530.20">
    <property type="match status" value="1"/>
</dbReference>
<dbReference type="InterPro" id="IPR023393">
    <property type="entry name" value="START-like_dom_sf"/>
</dbReference>
<evidence type="ECO:0000313" key="3">
    <source>
        <dbReference type="EMBL" id="SNV37956.1"/>
    </source>
</evidence>
<feature type="domain" description="Activator of Hsp90 ATPase homologue 1/2-like C-terminal" evidence="2">
    <location>
        <begin position="11"/>
        <end position="115"/>
    </location>
</feature>
<dbReference type="Proteomes" id="UP000215196">
    <property type="component" value="Chromosome 1"/>
</dbReference>
<dbReference type="RefSeq" id="WP_095070478.1">
    <property type="nucleotide sequence ID" value="NZ_LT906465.1"/>
</dbReference>
<gene>
    <name evidence="3" type="ORF">SAMEA4412677_00727</name>
</gene>
<name>A0A239WUV7_9FLAO</name>
<sequence length="139" mass="16497">MPLLNFETEINATREKVWDTLWQEESFKAWAPTLNCSYYEGNFQQDSKIYFFGEDRNGMYSFVEKNIPEKEMKFQHLGWINDGEESPQDWENSWETYLLEESSNGTQLKIEVNALDEFADFFSSNYPNMIQKVKELAES</sequence>
<evidence type="ECO:0000313" key="4">
    <source>
        <dbReference type="Proteomes" id="UP000215196"/>
    </source>
</evidence>
<comment type="similarity">
    <text evidence="1">Belongs to the AHA1 family.</text>
</comment>
<accession>A0A239WUV7</accession>
<keyword evidence="4" id="KW-1185">Reference proteome</keyword>
<dbReference type="KEGG" id="ctak:4412677_00727"/>
<dbReference type="EMBL" id="LT906465">
    <property type="protein sequence ID" value="SNV37956.1"/>
    <property type="molecule type" value="Genomic_DNA"/>
</dbReference>
<dbReference type="AlphaFoldDB" id="A0A239WUV7"/>
<evidence type="ECO:0000259" key="2">
    <source>
        <dbReference type="Pfam" id="PF08327"/>
    </source>
</evidence>
<proteinExistence type="inferred from homology"/>